<keyword evidence="6" id="KW-1185">Reference proteome</keyword>
<dbReference type="RefSeq" id="WP_083061003.1">
    <property type="nucleotide sequence ID" value="NZ_JACKVM010000008.1"/>
</dbReference>
<keyword evidence="4" id="KW-1133">Transmembrane helix</keyword>
<evidence type="ECO:0008006" key="7">
    <source>
        <dbReference type="Google" id="ProtNLM"/>
    </source>
</evidence>
<reference evidence="5 6" key="1">
    <citation type="submission" date="2017-02" db="EMBL/GenBank/DDBJ databases">
        <title>The new phylogeny of genus Mycobacterium.</title>
        <authorList>
            <person name="Tortoli E."/>
            <person name="Trovato A."/>
            <person name="Cirillo D.M."/>
        </authorList>
    </citation>
    <scope>NUCLEOTIDE SEQUENCE [LARGE SCALE GENOMIC DNA]</scope>
    <source>
        <strain evidence="5 6">DSM 45578</strain>
    </source>
</reference>
<feature type="region of interest" description="Disordered" evidence="3">
    <location>
        <begin position="1"/>
        <end position="66"/>
    </location>
</feature>
<comment type="caution">
    <text evidence="5">The sequence shown here is derived from an EMBL/GenBank/DDBJ whole genome shotgun (WGS) entry which is preliminary data.</text>
</comment>
<evidence type="ECO:0000313" key="6">
    <source>
        <dbReference type="Proteomes" id="UP000192366"/>
    </source>
</evidence>
<dbReference type="GO" id="GO:0016020">
    <property type="term" value="C:membrane"/>
    <property type="evidence" value="ECO:0007669"/>
    <property type="project" value="UniProtKB-SubCell"/>
</dbReference>
<dbReference type="Proteomes" id="UP000192366">
    <property type="component" value="Unassembled WGS sequence"/>
</dbReference>
<dbReference type="PANTHER" id="PTHR37042">
    <property type="entry name" value="OUTER MEMBRANE PROTEIN RV1973"/>
    <property type="match status" value="1"/>
</dbReference>
<feature type="transmembrane region" description="Helical" evidence="4">
    <location>
        <begin position="74"/>
        <end position="97"/>
    </location>
</feature>
<evidence type="ECO:0000256" key="1">
    <source>
        <dbReference type="ARBA" id="ARBA00004370"/>
    </source>
</evidence>
<dbReference type="OrthoDB" id="4616808at2"/>
<dbReference type="STRING" id="564198.BST17_21925"/>
<organism evidence="5 6">
    <name type="scientific">Mycolicibacterium bacteremicum</name>
    <name type="common">Mycobacterium bacteremicum</name>
    <dbReference type="NCBI Taxonomy" id="564198"/>
    <lineage>
        <taxon>Bacteria</taxon>
        <taxon>Bacillati</taxon>
        <taxon>Actinomycetota</taxon>
        <taxon>Actinomycetes</taxon>
        <taxon>Mycobacteriales</taxon>
        <taxon>Mycobacteriaceae</taxon>
        <taxon>Mycolicibacterium</taxon>
    </lineage>
</organism>
<evidence type="ECO:0000313" key="5">
    <source>
        <dbReference type="EMBL" id="ORA02783.1"/>
    </source>
</evidence>
<gene>
    <name evidence="5" type="ORF">BST17_21925</name>
</gene>
<dbReference type="PANTHER" id="PTHR37042:SF4">
    <property type="entry name" value="OUTER MEMBRANE PROTEIN RV1973"/>
    <property type="match status" value="1"/>
</dbReference>
<comment type="subcellular location">
    <subcellularLocation>
        <location evidence="1">Membrane</location>
    </subcellularLocation>
</comment>
<evidence type="ECO:0000256" key="2">
    <source>
        <dbReference type="ARBA" id="ARBA00023136"/>
    </source>
</evidence>
<sequence length="232" mass="24293">MEGDAGTGRLNPTDDEIEATGSAASKDVKDSEDSKDKDADTAERPADPVDAAPQESLAEPDTAQPSHGRLGGGWVAAIAVVLIALAAGMGAVGYLLLQWNARSDQIARDDAVALQAAKDCVIATQAPDTASMGAAQARIVDCSTGDFGAQAVFYSSIMVEAYQAANVQVEVSDLRAAVERHHDDGSVDVLVAVRTKVTNSETADQEQGYRLRVTMQRADGTYKIANLVQVTT</sequence>
<keyword evidence="2 4" id="KW-0472">Membrane</keyword>
<dbReference type="EMBL" id="MVHJ01000024">
    <property type="protein sequence ID" value="ORA02783.1"/>
    <property type="molecule type" value="Genomic_DNA"/>
</dbReference>
<evidence type="ECO:0000256" key="3">
    <source>
        <dbReference type="SAM" id="MobiDB-lite"/>
    </source>
</evidence>
<dbReference type="AlphaFoldDB" id="A0A1W9YRX4"/>
<keyword evidence="4" id="KW-0812">Transmembrane</keyword>
<proteinExistence type="predicted"/>
<protein>
    <recommendedName>
        <fullName evidence="7">Mce protein</fullName>
    </recommendedName>
</protein>
<accession>A0A1W9YRX4</accession>
<evidence type="ECO:0000256" key="4">
    <source>
        <dbReference type="SAM" id="Phobius"/>
    </source>
</evidence>
<name>A0A1W9YRX4_MYCBA</name>
<feature type="compositionally biased region" description="Basic and acidic residues" evidence="3">
    <location>
        <begin position="26"/>
        <end position="47"/>
    </location>
</feature>